<dbReference type="PROSITE" id="PS00676">
    <property type="entry name" value="SIGMA54_INTERACT_2"/>
    <property type="match status" value="1"/>
</dbReference>
<dbReference type="InterPro" id="IPR025943">
    <property type="entry name" value="Sigma_54_int_dom_ATP-bd_2"/>
</dbReference>
<feature type="domain" description="Response regulatory" evidence="8">
    <location>
        <begin position="7"/>
        <end position="126"/>
    </location>
</feature>
<dbReference type="PRINTS" id="PR01590">
    <property type="entry name" value="HTHFIS"/>
</dbReference>
<dbReference type="InterPro" id="IPR001789">
    <property type="entry name" value="Sig_transdc_resp-reg_receiver"/>
</dbReference>
<keyword evidence="10" id="KW-1185">Reference proteome</keyword>
<evidence type="ECO:0000313" key="10">
    <source>
        <dbReference type="Proteomes" id="UP000772618"/>
    </source>
</evidence>
<dbReference type="Pfam" id="PF00072">
    <property type="entry name" value="Response_reg"/>
    <property type="match status" value="1"/>
</dbReference>
<dbReference type="InterPro" id="IPR009057">
    <property type="entry name" value="Homeodomain-like_sf"/>
</dbReference>
<dbReference type="Proteomes" id="UP000772618">
    <property type="component" value="Unassembled WGS sequence"/>
</dbReference>
<dbReference type="PROSITE" id="PS50045">
    <property type="entry name" value="SIGMA54_INTERACT_4"/>
    <property type="match status" value="1"/>
</dbReference>
<dbReference type="Gene3D" id="1.10.8.60">
    <property type="match status" value="1"/>
</dbReference>
<dbReference type="SMART" id="SM00448">
    <property type="entry name" value="REC"/>
    <property type="match status" value="1"/>
</dbReference>
<dbReference type="CDD" id="cd00009">
    <property type="entry name" value="AAA"/>
    <property type="match status" value="1"/>
</dbReference>
<dbReference type="InterPro" id="IPR027417">
    <property type="entry name" value="P-loop_NTPase"/>
</dbReference>
<proteinExistence type="predicted"/>
<dbReference type="PANTHER" id="PTHR32071">
    <property type="entry name" value="TRANSCRIPTIONAL REGULATORY PROTEIN"/>
    <property type="match status" value="1"/>
</dbReference>
<dbReference type="SUPFAM" id="SSF46689">
    <property type="entry name" value="Homeodomain-like"/>
    <property type="match status" value="1"/>
</dbReference>
<dbReference type="Gene3D" id="3.40.50.300">
    <property type="entry name" value="P-loop containing nucleotide triphosphate hydrolases"/>
    <property type="match status" value="1"/>
</dbReference>
<keyword evidence="5" id="KW-0804">Transcription</keyword>
<evidence type="ECO:0000256" key="4">
    <source>
        <dbReference type="ARBA" id="ARBA00023125"/>
    </source>
</evidence>
<sequence>MAKTTGNILLAADDEFLLLSIKLLLEPHFTTVKTENNPERITALFDREHFDVVVLDMNFRHGDTTGNQGRFWLKKILNHSPDTQVILITAFADIQVAVDSIKEGALDFIVKPWQNEKLLSTVKAANLISQEKRKVRQLKSQQKTLVSALDKNYEPLIGISTSIAAIRKTIEKIAPTDAEVLITGQNGTGKEVIAREIHKHSNRADGIFMTLDVGALSESLFESELFGHKKGAFTDAKEERVGRFEAAAGGTLLLDEIGNLSLPLQAKLLTVLQHKKIVRLGTNDPVDVDVRIICATNANLQAMVKEGKFREDLLYRINTVEIHIPPLSERPEDIPQLLLHFLKKYAQKYQKAYLSVPDPVLTALQKYRWPGNIRELQHAVERAVIMCEGEVLQLEDFGSIQKQMSADFTFDYLNLEKLEAWAIRKAIAKHNGNISHAAEELGLSRGALYRRMETYGI</sequence>
<accession>A0ABS5VWX3</accession>
<organism evidence="9 10">
    <name type="scientific">Chryseosolibacter indicus</name>
    <dbReference type="NCBI Taxonomy" id="2782351"/>
    <lineage>
        <taxon>Bacteria</taxon>
        <taxon>Pseudomonadati</taxon>
        <taxon>Bacteroidota</taxon>
        <taxon>Cytophagia</taxon>
        <taxon>Cytophagales</taxon>
        <taxon>Chryseotaleaceae</taxon>
        <taxon>Chryseosolibacter</taxon>
    </lineage>
</organism>
<keyword evidence="1" id="KW-0547">Nucleotide-binding</keyword>
<dbReference type="InterPro" id="IPR025944">
    <property type="entry name" value="Sigma_54_int_dom_CS"/>
</dbReference>
<dbReference type="SUPFAM" id="SSF52540">
    <property type="entry name" value="P-loop containing nucleoside triphosphate hydrolases"/>
    <property type="match status" value="1"/>
</dbReference>
<dbReference type="EMBL" id="JAHESD010000074">
    <property type="protein sequence ID" value="MBT1705927.1"/>
    <property type="molecule type" value="Genomic_DNA"/>
</dbReference>
<feature type="modified residue" description="4-aspartylphosphate" evidence="6">
    <location>
        <position position="56"/>
    </location>
</feature>
<gene>
    <name evidence="9" type="ORF">KK060_21735</name>
</gene>
<name>A0ABS5VWX3_9BACT</name>
<reference evidence="9 10" key="1">
    <citation type="submission" date="2021-05" db="EMBL/GenBank/DDBJ databases">
        <title>A Polyphasic approach of four new species of the genus Ohtaekwangia: Ohtaekwangia histidinii sp. nov., Ohtaekwangia cretensis sp. nov., Ohtaekwangia indiensis sp. nov., Ohtaekwangia reichenbachii sp. nov. from diverse environment.</title>
        <authorList>
            <person name="Octaviana S."/>
        </authorList>
    </citation>
    <scope>NUCLEOTIDE SEQUENCE [LARGE SCALE GENOMIC DNA]</scope>
    <source>
        <strain evidence="9 10">PWU20</strain>
    </source>
</reference>
<evidence type="ECO:0000256" key="5">
    <source>
        <dbReference type="ARBA" id="ARBA00023163"/>
    </source>
</evidence>
<dbReference type="InterPro" id="IPR058031">
    <property type="entry name" value="AAA_lid_NorR"/>
</dbReference>
<dbReference type="PROSITE" id="PS50110">
    <property type="entry name" value="RESPONSE_REGULATORY"/>
    <property type="match status" value="1"/>
</dbReference>
<dbReference type="PANTHER" id="PTHR32071:SF113">
    <property type="entry name" value="ALGINATE BIOSYNTHESIS TRANSCRIPTIONAL REGULATORY PROTEIN ALGB"/>
    <property type="match status" value="1"/>
</dbReference>
<dbReference type="SMART" id="SM00382">
    <property type="entry name" value="AAA"/>
    <property type="match status" value="1"/>
</dbReference>
<protein>
    <submittedName>
        <fullName evidence="9">Sigma-54 dependent transcriptional regulator</fullName>
    </submittedName>
</protein>
<feature type="domain" description="Sigma-54 factor interaction" evidence="7">
    <location>
        <begin position="156"/>
        <end position="385"/>
    </location>
</feature>
<evidence type="ECO:0000313" key="9">
    <source>
        <dbReference type="EMBL" id="MBT1705927.1"/>
    </source>
</evidence>
<keyword evidence="3" id="KW-0805">Transcription regulation</keyword>
<keyword evidence="4" id="KW-0238">DNA-binding</keyword>
<dbReference type="Gene3D" id="1.10.10.60">
    <property type="entry name" value="Homeodomain-like"/>
    <property type="match status" value="1"/>
</dbReference>
<dbReference type="Pfam" id="PF25601">
    <property type="entry name" value="AAA_lid_14"/>
    <property type="match status" value="1"/>
</dbReference>
<evidence type="ECO:0000256" key="1">
    <source>
        <dbReference type="ARBA" id="ARBA00022741"/>
    </source>
</evidence>
<evidence type="ECO:0000256" key="2">
    <source>
        <dbReference type="ARBA" id="ARBA00022840"/>
    </source>
</evidence>
<evidence type="ECO:0000256" key="6">
    <source>
        <dbReference type="PROSITE-ProRule" id="PRU00169"/>
    </source>
</evidence>
<dbReference type="PROSITE" id="PS00688">
    <property type="entry name" value="SIGMA54_INTERACT_3"/>
    <property type="match status" value="1"/>
</dbReference>
<keyword evidence="6" id="KW-0597">Phosphoprotein</keyword>
<dbReference type="InterPro" id="IPR002197">
    <property type="entry name" value="HTH_Fis"/>
</dbReference>
<comment type="caution">
    <text evidence="9">The sequence shown here is derived from an EMBL/GenBank/DDBJ whole genome shotgun (WGS) entry which is preliminary data.</text>
</comment>
<dbReference type="Gene3D" id="3.40.50.2300">
    <property type="match status" value="1"/>
</dbReference>
<dbReference type="InterPro" id="IPR002078">
    <property type="entry name" value="Sigma_54_int"/>
</dbReference>
<evidence type="ECO:0000259" key="8">
    <source>
        <dbReference type="PROSITE" id="PS50110"/>
    </source>
</evidence>
<dbReference type="Pfam" id="PF00158">
    <property type="entry name" value="Sigma54_activat"/>
    <property type="match status" value="1"/>
</dbReference>
<dbReference type="SUPFAM" id="SSF52172">
    <property type="entry name" value="CheY-like"/>
    <property type="match status" value="1"/>
</dbReference>
<keyword evidence="2" id="KW-0067">ATP-binding</keyword>
<evidence type="ECO:0000256" key="3">
    <source>
        <dbReference type="ARBA" id="ARBA00023015"/>
    </source>
</evidence>
<dbReference type="Pfam" id="PF02954">
    <property type="entry name" value="HTH_8"/>
    <property type="match status" value="1"/>
</dbReference>
<dbReference type="InterPro" id="IPR011006">
    <property type="entry name" value="CheY-like_superfamily"/>
</dbReference>
<dbReference type="InterPro" id="IPR003593">
    <property type="entry name" value="AAA+_ATPase"/>
</dbReference>
<evidence type="ECO:0000259" key="7">
    <source>
        <dbReference type="PROSITE" id="PS50045"/>
    </source>
</evidence>